<feature type="transmembrane region" description="Helical" evidence="1">
    <location>
        <begin position="12"/>
        <end position="33"/>
    </location>
</feature>
<sequence length="90" mass="10350">MRLSAAAYATHIPTAALVRSVPIIIGTIYFLAAPRFQEPWIVRNETWASATYYVEIYLASGMTRFCCDVRTRNLVLQEREGNRDLERPTR</sequence>
<accession>A0A4Z1HHM2</accession>
<dbReference type="AlphaFoldDB" id="A0A4Z1HHM2"/>
<evidence type="ECO:0000256" key="1">
    <source>
        <dbReference type="SAM" id="Phobius"/>
    </source>
</evidence>
<organism evidence="2 3">
    <name type="scientific">Botryotinia convoluta</name>
    <dbReference type="NCBI Taxonomy" id="54673"/>
    <lineage>
        <taxon>Eukaryota</taxon>
        <taxon>Fungi</taxon>
        <taxon>Dikarya</taxon>
        <taxon>Ascomycota</taxon>
        <taxon>Pezizomycotina</taxon>
        <taxon>Leotiomycetes</taxon>
        <taxon>Helotiales</taxon>
        <taxon>Sclerotiniaceae</taxon>
        <taxon>Botryotinia</taxon>
    </lineage>
</organism>
<evidence type="ECO:0000313" key="3">
    <source>
        <dbReference type="Proteomes" id="UP000297527"/>
    </source>
</evidence>
<dbReference type="EMBL" id="PQXN01000240">
    <property type="protein sequence ID" value="TGO48404.1"/>
    <property type="molecule type" value="Genomic_DNA"/>
</dbReference>
<keyword evidence="1" id="KW-1133">Transmembrane helix</keyword>
<keyword evidence="1" id="KW-0472">Membrane</keyword>
<comment type="caution">
    <text evidence="2">The sequence shown here is derived from an EMBL/GenBank/DDBJ whole genome shotgun (WGS) entry which is preliminary data.</text>
</comment>
<keyword evidence="3" id="KW-1185">Reference proteome</keyword>
<keyword evidence="1" id="KW-0812">Transmembrane</keyword>
<evidence type="ECO:0000313" key="2">
    <source>
        <dbReference type="EMBL" id="TGO48404.1"/>
    </source>
</evidence>
<name>A0A4Z1HHM2_9HELO</name>
<reference evidence="2 3" key="1">
    <citation type="submission" date="2017-12" db="EMBL/GenBank/DDBJ databases">
        <title>Comparative genomics of Botrytis spp.</title>
        <authorList>
            <person name="Valero-Jimenez C.A."/>
            <person name="Tapia P."/>
            <person name="Veloso J."/>
            <person name="Silva-Moreno E."/>
            <person name="Staats M."/>
            <person name="Valdes J.H."/>
            <person name="Van Kan J.A.L."/>
        </authorList>
    </citation>
    <scope>NUCLEOTIDE SEQUENCE [LARGE SCALE GENOMIC DNA]</scope>
    <source>
        <strain evidence="2 3">MUCL11595</strain>
    </source>
</reference>
<dbReference type="Proteomes" id="UP000297527">
    <property type="component" value="Unassembled WGS sequence"/>
</dbReference>
<gene>
    <name evidence="2" type="ORF">BCON_0241g00090</name>
</gene>
<protein>
    <submittedName>
        <fullName evidence="2">Uncharacterized protein</fullName>
    </submittedName>
</protein>
<proteinExistence type="predicted"/>